<dbReference type="RefSeq" id="WP_323278916.1">
    <property type="nucleotide sequence ID" value="NZ_JAYGGQ010000006.1"/>
</dbReference>
<feature type="domain" description="Periplasmic copper-binding protein NosD beta helix" evidence="1">
    <location>
        <begin position="144"/>
        <end position="288"/>
    </location>
</feature>
<dbReference type="InterPro" id="IPR012334">
    <property type="entry name" value="Pectin_lyas_fold"/>
</dbReference>
<evidence type="ECO:0000313" key="2">
    <source>
        <dbReference type="EMBL" id="MEA5455064.1"/>
    </source>
</evidence>
<proteinExistence type="predicted"/>
<dbReference type="Pfam" id="PF18835">
    <property type="entry name" value="Beta_helix_2"/>
    <property type="match status" value="1"/>
</dbReference>
<evidence type="ECO:0000259" key="1">
    <source>
        <dbReference type="Pfam" id="PF05048"/>
    </source>
</evidence>
<comment type="caution">
    <text evidence="2">The sequence shown here is derived from an EMBL/GenBank/DDBJ whole genome shotgun (WGS) entry which is preliminary data.</text>
</comment>
<reference evidence="2 3" key="1">
    <citation type="submission" date="2023-12" db="EMBL/GenBank/DDBJ databases">
        <title>Sinomonas terricola sp. nov, isolated from litchi orchard soil in Guangdong, PR China.</title>
        <authorList>
            <person name="Jiaxin W."/>
            <person name="Yang Z."/>
            <person name="Honghui Z."/>
        </authorList>
    </citation>
    <scope>NUCLEOTIDE SEQUENCE [LARGE SCALE GENOMIC DNA]</scope>
    <source>
        <strain evidence="2 3">JGH33</strain>
    </source>
</reference>
<dbReference type="Proteomes" id="UP001304769">
    <property type="component" value="Unassembled WGS sequence"/>
</dbReference>
<dbReference type="CDD" id="cd21111">
    <property type="entry name" value="IFTase"/>
    <property type="match status" value="1"/>
</dbReference>
<dbReference type="Pfam" id="PF05048">
    <property type="entry name" value="NosD"/>
    <property type="match status" value="1"/>
</dbReference>
<dbReference type="InterPro" id="IPR007742">
    <property type="entry name" value="NosD_dom"/>
</dbReference>
<dbReference type="InterPro" id="IPR040526">
    <property type="entry name" value="Beta_helix_2"/>
</dbReference>
<protein>
    <submittedName>
        <fullName evidence="2">NosD domain-containing protein</fullName>
    </submittedName>
</protein>
<organism evidence="2 3">
    <name type="scientific">Sinomonas terricola</name>
    <dbReference type="NCBI Taxonomy" id="3110330"/>
    <lineage>
        <taxon>Bacteria</taxon>
        <taxon>Bacillati</taxon>
        <taxon>Actinomycetota</taxon>
        <taxon>Actinomycetes</taxon>
        <taxon>Micrococcales</taxon>
        <taxon>Micrococcaceae</taxon>
        <taxon>Sinomonas</taxon>
    </lineage>
</organism>
<sequence length="401" mass="43010">MTTVYDVTTWSVPGNPSASPYNDIGLVINSIIADIKSQQTSQASKPGGVIYIPPGDYSLKTRVNIDVSFLTIRGSGHGFTSLSIRYNTSDTSSWHEINPGGSRIRVENTDGNAEAFRVYRTGDPRLSAVVFQNFCLDGVSFGTNQNSYVNGKTGILFDSANDSCRIEGMGMVYLEHGLVVRDTDALSVSDNFLAECGNCVELVGSGQASKVTNNHIGAGYVGFSIFAENHVGLLVAGNNIFPRGNSMVHVKTSTRCSITANRLHAFYPGMVVFEGVCSENLISSNHFLRQPEPWGPMQPYNNGLDDLYGLVHVYGNSNTITANHFTYDVPSSAITPAGQTPTIILVSSGSNNYIAANNTASAVPVMTVVLDSSTTGTKVLDSGTQAQFQPYQSTYSFRATP</sequence>
<gene>
    <name evidence="2" type="ORF">SPF06_10070</name>
</gene>
<name>A0ABU5T5Y0_9MICC</name>
<dbReference type="Gene3D" id="2.160.20.10">
    <property type="entry name" value="Single-stranded right-handed beta-helix, Pectin lyase-like"/>
    <property type="match status" value="1"/>
</dbReference>
<dbReference type="EMBL" id="JAYGGQ010000006">
    <property type="protein sequence ID" value="MEA5455064.1"/>
    <property type="molecule type" value="Genomic_DNA"/>
</dbReference>
<dbReference type="SUPFAM" id="SSF51126">
    <property type="entry name" value="Pectin lyase-like"/>
    <property type="match status" value="1"/>
</dbReference>
<keyword evidence="3" id="KW-1185">Reference proteome</keyword>
<dbReference type="InterPro" id="IPR011050">
    <property type="entry name" value="Pectin_lyase_fold/virulence"/>
</dbReference>
<evidence type="ECO:0000313" key="3">
    <source>
        <dbReference type="Proteomes" id="UP001304769"/>
    </source>
</evidence>
<accession>A0ABU5T5Y0</accession>